<keyword evidence="2" id="KW-1185">Reference proteome</keyword>
<name>A0ABW1L5M0_9BACL</name>
<protein>
    <recommendedName>
        <fullName evidence="3">HK97 gp10 family phage protein</fullName>
    </recommendedName>
</protein>
<accession>A0ABW1L5M0</accession>
<sequence length="143" mass="16016">MSVRIEFDYSEIEKLSTRLTNLGKSAEASMNESLKKYGLEQVKSKITPLIPISTRKGRERNKTHAATSDWAKAEYRNLELVVKPKGGAANKRGSSGYLVFPDKGIGSHNRTPLEFMDQGRDVAIPAIIRLLEIDLLQTIEEEL</sequence>
<dbReference type="RefSeq" id="WP_377732445.1">
    <property type="nucleotide sequence ID" value="NZ_JBHSRI010000002.1"/>
</dbReference>
<evidence type="ECO:0000313" key="1">
    <source>
        <dbReference type="EMBL" id="MFC6038427.1"/>
    </source>
</evidence>
<proteinExistence type="predicted"/>
<evidence type="ECO:0008006" key="3">
    <source>
        <dbReference type="Google" id="ProtNLM"/>
    </source>
</evidence>
<organism evidence="1 2">
    <name type="scientific">Paenisporosarcina macmurdoensis</name>
    <dbReference type="NCBI Taxonomy" id="212659"/>
    <lineage>
        <taxon>Bacteria</taxon>
        <taxon>Bacillati</taxon>
        <taxon>Bacillota</taxon>
        <taxon>Bacilli</taxon>
        <taxon>Bacillales</taxon>
        <taxon>Caryophanaceae</taxon>
        <taxon>Paenisporosarcina</taxon>
    </lineage>
</organism>
<dbReference type="Proteomes" id="UP001596170">
    <property type="component" value="Unassembled WGS sequence"/>
</dbReference>
<dbReference type="EMBL" id="JBHSRI010000002">
    <property type="protein sequence ID" value="MFC6038427.1"/>
    <property type="molecule type" value="Genomic_DNA"/>
</dbReference>
<comment type="caution">
    <text evidence="1">The sequence shown here is derived from an EMBL/GenBank/DDBJ whole genome shotgun (WGS) entry which is preliminary data.</text>
</comment>
<evidence type="ECO:0000313" key="2">
    <source>
        <dbReference type="Proteomes" id="UP001596170"/>
    </source>
</evidence>
<reference evidence="2" key="1">
    <citation type="journal article" date="2019" name="Int. J. Syst. Evol. Microbiol.">
        <title>The Global Catalogue of Microorganisms (GCM) 10K type strain sequencing project: providing services to taxonomists for standard genome sequencing and annotation.</title>
        <authorList>
            <consortium name="The Broad Institute Genomics Platform"/>
            <consortium name="The Broad Institute Genome Sequencing Center for Infectious Disease"/>
            <person name="Wu L."/>
            <person name="Ma J."/>
        </authorList>
    </citation>
    <scope>NUCLEOTIDE SEQUENCE [LARGE SCALE GENOMIC DNA]</scope>
    <source>
        <strain evidence="2">CCUG 54527</strain>
    </source>
</reference>
<gene>
    <name evidence="1" type="ORF">ACFPYN_03060</name>
</gene>